<evidence type="ECO:0000256" key="14">
    <source>
        <dbReference type="ARBA" id="ARBA00038530"/>
    </source>
</evidence>
<feature type="compositionally biased region" description="Low complexity" evidence="16">
    <location>
        <begin position="685"/>
        <end position="694"/>
    </location>
</feature>
<name>A0A6P8XBG8_DROAB</name>
<dbReference type="GO" id="GO:0098609">
    <property type="term" value="P:cell-cell adhesion"/>
    <property type="evidence" value="ECO:0007669"/>
    <property type="project" value="TreeGrafter"/>
</dbReference>
<evidence type="ECO:0000256" key="11">
    <source>
        <dbReference type="ARBA" id="ARBA00023319"/>
    </source>
</evidence>
<dbReference type="InterPro" id="IPR007110">
    <property type="entry name" value="Ig-like_dom"/>
</dbReference>
<accession>A0A6P8XBG8</accession>
<evidence type="ECO:0000256" key="2">
    <source>
        <dbReference type="ARBA" id="ARBA00022674"/>
    </source>
</evidence>
<dbReference type="Pfam" id="PF13927">
    <property type="entry name" value="Ig_3"/>
    <property type="match status" value="3"/>
</dbReference>
<evidence type="ECO:0000256" key="8">
    <source>
        <dbReference type="ARBA" id="ARBA00023136"/>
    </source>
</evidence>
<reference evidence="22" key="1">
    <citation type="submission" date="2025-08" db="UniProtKB">
        <authorList>
            <consortium name="RefSeq"/>
        </authorList>
    </citation>
    <scope>IDENTIFICATION</scope>
    <source>
        <strain evidence="22">15112-1751.03</strain>
        <tissue evidence="22">Whole Adult</tissue>
    </source>
</reference>
<evidence type="ECO:0000313" key="21">
    <source>
        <dbReference type="Proteomes" id="UP000515160"/>
    </source>
</evidence>
<comment type="subcellular location">
    <subcellularLocation>
        <location evidence="1">Membrane</location>
        <topology evidence="1">Single-pass type I membrane protein</topology>
    </subcellularLocation>
</comment>
<evidence type="ECO:0000313" key="22">
    <source>
        <dbReference type="RefSeq" id="XP_034097372.1"/>
    </source>
</evidence>
<keyword evidence="5" id="KW-0677">Repeat</keyword>
<comment type="function">
    <text evidence="12">Mediates response to the active Hedgehog (Hh) protein signal in embryos, functioning upstream or at the level of patched (ptc).</text>
</comment>
<dbReference type="FunFam" id="2.60.40.10:FF:001773">
    <property type="entry name" value="Interference hedgehog"/>
    <property type="match status" value="1"/>
</dbReference>
<keyword evidence="9" id="KW-1015">Disulfide bond</keyword>
<gene>
    <name evidence="22" type="primary">LOC117563259</name>
</gene>
<evidence type="ECO:0000256" key="4">
    <source>
        <dbReference type="ARBA" id="ARBA00022729"/>
    </source>
</evidence>
<feature type="compositionally biased region" description="Low complexity" evidence="16">
    <location>
        <begin position="444"/>
        <end position="456"/>
    </location>
</feature>
<dbReference type="GO" id="GO:0048513">
    <property type="term" value="P:animal organ development"/>
    <property type="evidence" value="ECO:0007669"/>
    <property type="project" value="UniProtKB-ARBA"/>
</dbReference>
<evidence type="ECO:0000256" key="3">
    <source>
        <dbReference type="ARBA" id="ARBA00022692"/>
    </source>
</evidence>
<keyword evidence="6" id="KW-0654">Proteoglycan</keyword>
<dbReference type="PANTHER" id="PTHR44170">
    <property type="entry name" value="PROTEIN SIDEKICK"/>
    <property type="match status" value="1"/>
</dbReference>
<feature type="region of interest" description="Disordered" evidence="16">
    <location>
        <begin position="815"/>
        <end position="898"/>
    </location>
</feature>
<feature type="region of interest" description="Disordered" evidence="16">
    <location>
        <begin position="515"/>
        <end position="539"/>
    </location>
</feature>
<dbReference type="PROSITE" id="PS50853">
    <property type="entry name" value="FN3"/>
    <property type="match status" value="2"/>
</dbReference>
<dbReference type="SUPFAM" id="SSF48726">
    <property type="entry name" value="Immunoglobulin"/>
    <property type="match status" value="3"/>
</dbReference>
<keyword evidence="2" id="KW-0358">Heparin-binding</keyword>
<dbReference type="GO" id="GO:0007411">
    <property type="term" value="P:axon guidance"/>
    <property type="evidence" value="ECO:0007669"/>
    <property type="project" value="TreeGrafter"/>
</dbReference>
<dbReference type="CDD" id="cd00063">
    <property type="entry name" value="FN3"/>
    <property type="match status" value="2"/>
</dbReference>
<dbReference type="SMART" id="SM00408">
    <property type="entry name" value="IGc2"/>
    <property type="match status" value="4"/>
</dbReference>
<protein>
    <recommendedName>
        <fullName evidence="15">Interference hedgehog</fullName>
    </recommendedName>
</protein>
<dbReference type="GO" id="GO:0008201">
    <property type="term" value="F:heparin binding"/>
    <property type="evidence" value="ECO:0007669"/>
    <property type="project" value="UniProtKB-KW"/>
</dbReference>
<dbReference type="AlphaFoldDB" id="A0A6P8XBG8"/>
<keyword evidence="8 17" id="KW-0472">Membrane</keyword>
<evidence type="ECO:0000256" key="15">
    <source>
        <dbReference type="ARBA" id="ARBA00041099"/>
    </source>
</evidence>
<dbReference type="OrthoDB" id="9998697at2759"/>
<comment type="similarity">
    <text evidence="13">Belongs to the immunoglobulin superfamily. IHOG family.</text>
</comment>
<feature type="compositionally biased region" description="Low complexity" evidence="16">
    <location>
        <begin position="882"/>
        <end position="898"/>
    </location>
</feature>
<dbReference type="InterPro" id="IPR003961">
    <property type="entry name" value="FN3_dom"/>
</dbReference>
<dbReference type="InterPro" id="IPR003599">
    <property type="entry name" value="Ig_sub"/>
</dbReference>
<sequence length="898" mass="98313">MRRISPQMRRLLSTSLPLLLLTSLLAAIPVLQAAASSSSSSPGVSIVRAPESTVAPLGDEVVLVCETSLPPDRFEWSFVSSASSNSISSSSTSHTRRVKYLKTKSHYNNTISHDNDISRLRLQVRVETLGEYRCIAWFGPVAVTSTAARLELASISNATGNAAQWQLPAGNTLIWHCGQVVSNPPPSWSFYHNRQQIQTAGTNGTLLIADVSTAHSGSYSCVATNTASGVRVTLPGRLELQVTRRDALPPSAPHLLAGQRQHSKLIARVGETLILLCAGISNPPPKAVWSRPDAPGALHNNRTQTLALGLQIRQLQPQDAGSYICFLDNGQRPAVEHSMQLEVQQAPLIVLPPSANLTNEGERMQLECVASGMPKPQIYWLLNGESSANDVEAELQPNGTLLIHSVEKRHAGYVQCFARNALGEHSAGTLLQVNPKQIASGSEQQQTQHQQQQGSNRHGHGHGRKQKQEMVPPSAPNVTRLSDESVMLRWQVQRNGGLPIQFFKVQYRMLPENNGSGNKRKSWHTTNDNITYGKDRQGGKNFTSSVGGLKADRSYRFRIMAVYSNNDNKESNTSSKFFLQRGAALAPLPVPDLLEIVEYSQTAVVLQWRLDSSADEQLISGYYAYYRPSSSAGEYLKATIDGAASRSFQIGALEPGTIYEFKLQSFSAVAASEFSALKQGRTQRPRTTTTAQPTLHNSLDTTTPSHNDTFRMNPLLTGTIGGGAALLLLLLFACLCLCRRRSSRNNQQQQHKPRLAELREDFVPLSACSPNKPRNRHIHITLNPLAQQQQQQQQTLDEKDAQDLGQDMGYFQRPTETLGFNGLGRMSSNSLRRSQRTLERAAASGGNNNHLNQPTDSSADSPRLQSSGNKPGRVIMKRTRLSSRSENLSSGSLNSVGV</sequence>
<dbReference type="GeneID" id="117563259"/>
<feature type="chain" id="PRO_5028485095" description="Interference hedgehog" evidence="18">
    <location>
        <begin position="28"/>
        <end position="898"/>
    </location>
</feature>
<feature type="transmembrane region" description="Helical" evidence="17">
    <location>
        <begin position="715"/>
        <end position="738"/>
    </location>
</feature>
<organism evidence="21 22">
    <name type="scientific">Drosophila albomicans</name>
    <name type="common">Fruit fly</name>
    <dbReference type="NCBI Taxonomy" id="7291"/>
    <lineage>
        <taxon>Eukaryota</taxon>
        <taxon>Metazoa</taxon>
        <taxon>Ecdysozoa</taxon>
        <taxon>Arthropoda</taxon>
        <taxon>Hexapoda</taxon>
        <taxon>Insecta</taxon>
        <taxon>Pterygota</taxon>
        <taxon>Neoptera</taxon>
        <taxon>Endopterygota</taxon>
        <taxon>Diptera</taxon>
        <taxon>Brachycera</taxon>
        <taxon>Muscomorpha</taxon>
        <taxon>Ephydroidea</taxon>
        <taxon>Drosophilidae</taxon>
        <taxon>Drosophila</taxon>
    </lineage>
</organism>
<feature type="compositionally biased region" description="Polar residues" evidence="16">
    <location>
        <begin position="845"/>
        <end position="869"/>
    </location>
</feature>
<evidence type="ECO:0000256" key="16">
    <source>
        <dbReference type="SAM" id="MobiDB-lite"/>
    </source>
</evidence>
<feature type="signal peptide" evidence="18">
    <location>
        <begin position="1"/>
        <end position="27"/>
    </location>
</feature>
<keyword evidence="10" id="KW-0325">Glycoprotein</keyword>
<feature type="region of interest" description="Disordered" evidence="16">
    <location>
        <begin position="438"/>
        <end position="480"/>
    </location>
</feature>
<feature type="domain" description="Ig-like" evidence="19">
    <location>
        <begin position="347"/>
        <end position="434"/>
    </location>
</feature>
<dbReference type="InterPro" id="IPR036116">
    <property type="entry name" value="FN3_sf"/>
</dbReference>
<dbReference type="InterPro" id="IPR003598">
    <property type="entry name" value="Ig_sub2"/>
</dbReference>
<evidence type="ECO:0000259" key="20">
    <source>
        <dbReference type="PROSITE" id="PS50853"/>
    </source>
</evidence>
<feature type="compositionally biased region" description="Polar residues" evidence="16">
    <location>
        <begin position="695"/>
        <end position="706"/>
    </location>
</feature>
<feature type="domain" description="Fibronectin type-III" evidence="20">
    <location>
        <begin position="590"/>
        <end position="685"/>
    </location>
</feature>
<feature type="domain" description="Ig-like" evidence="19">
    <location>
        <begin position="42"/>
        <end position="156"/>
    </location>
</feature>
<dbReference type="RefSeq" id="XP_034097372.1">
    <property type="nucleotide sequence ID" value="XM_034241481.2"/>
</dbReference>
<feature type="domain" description="Fibronectin type-III" evidence="20">
    <location>
        <begin position="472"/>
        <end position="582"/>
    </location>
</feature>
<dbReference type="SUPFAM" id="SSF49265">
    <property type="entry name" value="Fibronectin type III"/>
    <property type="match status" value="1"/>
</dbReference>
<evidence type="ECO:0000256" key="5">
    <source>
        <dbReference type="ARBA" id="ARBA00022737"/>
    </source>
</evidence>
<evidence type="ECO:0000256" key="7">
    <source>
        <dbReference type="ARBA" id="ARBA00022989"/>
    </source>
</evidence>
<feature type="domain" description="Ig-like" evidence="19">
    <location>
        <begin position="253"/>
        <end position="342"/>
    </location>
</feature>
<keyword evidence="11" id="KW-0393">Immunoglobulin domain</keyword>
<dbReference type="Gene3D" id="2.60.40.10">
    <property type="entry name" value="Immunoglobulins"/>
    <property type="match status" value="6"/>
</dbReference>
<dbReference type="PROSITE" id="PS50835">
    <property type="entry name" value="IG_LIKE"/>
    <property type="match status" value="4"/>
</dbReference>
<evidence type="ECO:0000256" key="6">
    <source>
        <dbReference type="ARBA" id="ARBA00022974"/>
    </source>
</evidence>
<dbReference type="Pfam" id="PF00041">
    <property type="entry name" value="fn3"/>
    <property type="match status" value="2"/>
</dbReference>
<dbReference type="GO" id="GO:0005886">
    <property type="term" value="C:plasma membrane"/>
    <property type="evidence" value="ECO:0007669"/>
    <property type="project" value="TreeGrafter"/>
</dbReference>
<evidence type="ECO:0000256" key="12">
    <source>
        <dbReference type="ARBA" id="ARBA00037573"/>
    </source>
</evidence>
<keyword evidence="4 18" id="KW-0732">Signal</keyword>
<evidence type="ECO:0000259" key="19">
    <source>
        <dbReference type="PROSITE" id="PS50835"/>
    </source>
</evidence>
<dbReference type="CDD" id="cd00096">
    <property type="entry name" value="Ig"/>
    <property type="match status" value="1"/>
</dbReference>
<dbReference type="InterPro" id="IPR036179">
    <property type="entry name" value="Ig-like_dom_sf"/>
</dbReference>
<dbReference type="SMART" id="SM00060">
    <property type="entry name" value="FN3"/>
    <property type="match status" value="2"/>
</dbReference>
<evidence type="ECO:0000256" key="9">
    <source>
        <dbReference type="ARBA" id="ARBA00023157"/>
    </source>
</evidence>
<evidence type="ECO:0000256" key="13">
    <source>
        <dbReference type="ARBA" id="ARBA00038144"/>
    </source>
</evidence>
<evidence type="ECO:0000256" key="17">
    <source>
        <dbReference type="SAM" id="Phobius"/>
    </source>
</evidence>
<proteinExistence type="inferred from homology"/>
<keyword evidence="7 17" id="KW-1133">Transmembrane helix</keyword>
<evidence type="ECO:0000256" key="18">
    <source>
        <dbReference type="SAM" id="SignalP"/>
    </source>
</evidence>
<keyword evidence="21" id="KW-1185">Reference proteome</keyword>
<evidence type="ECO:0000256" key="10">
    <source>
        <dbReference type="ARBA" id="ARBA00023180"/>
    </source>
</evidence>
<dbReference type="SMART" id="SM00409">
    <property type="entry name" value="IG"/>
    <property type="match status" value="4"/>
</dbReference>
<evidence type="ECO:0000256" key="1">
    <source>
        <dbReference type="ARBA" id="ARBA00004479"/>
    </source>
</evidence>
<dbReference type="FunFam" id="2.60.40.10:FF:001747">
    <property type="entry name" value="Interference hedgehog"/>
    <property type="match status" value="1"/>
</dbReference>
<dbReference type="GO" id="GO:0030424">
    <property type="term" value="C:axon"/>
    <property type="evidence" value="ECO:0007669"/>
    <property type="project" value="TreeGrafter"/>
</dbReference>
<feature type="domain" description="Ig-like" evidence="19">
    <location>
        <begin position="170"/>
        <end position="233"/>
    </location>
</feature>
<feature type="region of interest" description="Disordered" evidence="16">
    <location>
        <begin position="679"/>
        <end position="706"/>
    </location>
</feature>
<keyword evidence="3 17" id="KW-0812">Transmembrane</keyword>
<comment type="subunit">
    <text evidence="14">Homodimer. Heterotetramer; 2 iHog chains bind 2 hh chains when facilitated by heparin, heparin is required to promote high-affinity interactions between hh and iHog.</text>
</comment>
<dbReference type="PANTHER" id="PTHR44170:SF33">
    <property type="entry name" value="BROTHER OF IHOG, ISOFORM G-RELATED"/>
    <property type="match status" value="1"/>
</dbReference>
<dbReference type="InterPro" id="IPR013783">
    <property type="entry name" value="Ig-like_fold"/>
</dbReference>
<dbReference type="Proteomes" id="UP000515160">
    <property type="component" value="Chromosome 2L"/>
</dbReference>